<dbReference type="InterPro" id="IPR011990">
    <property type="entry name" value="TPR-like_helical_dom_sf"/>
</dbReference>
<dbReference type="InterPro" id="IPR051722">
    <property type="entry name" value="Endocytosis_PI4K-reg_protein"/>
</dbReference>
<evidence type="ECO:0000313" key="2">
    <source>
        <dbReference type="Proteomes" id="UP000054995"/>
    </source>
</evidence>
<dbReference type="SUPFAM" id="SSF48452">
    <property type="entry name" value="TPR-like"/>
    <property type="match status" value="3"/>
</dbReference>
<comment type="caution">
    <text evidence="1">The sequence shown here is derived from an EMBL/GenBank/DDBJ whole genome shotgun (WGS) entry which is preliminary data.</text>
</comment>
<evidence type="ECO:0000313" key="1">
    <source>
        <dbReference type="EMBL" id="KRY91052.1"/>
    </source>
</evidence>
<name>A0A0V1FYX2_TRIPS</name>
<dbReference type="PANTHER" id="PTHR23083:SF464">
    <property type="entry name" value="TETRATRICOPEPTIDE REPEAT DOMAIN 7, ISOFORM A"/>
    <property type="match status" value="1"/>
</dbReference>
<dbReference type="GO" id="GO:0046854">
    <property type="term" value="P:phosphatidylinositol phosphate biosynthetic process"/>
    <property type="evidence" value="ECO:0007669"/>
    <property type="project" value="TreeGrafter"/>
</dbReference>
<dbReference type="EMBL" id="JYDT01000016">
    <property type="protein sequence ID" value="KRY91052.1"/>
    <property type="molecule type" value="Genomic_DNA"/>
</dbReference>
<dbReference type="InterPro" id="IPR045819">
    <property type="entry name" value="TTC7_N"/>
</dbReference>
<dbReference type="SMART" id="SM00028">
    <property type="entry name" value="TPR"/>
    <property type="match status" value="7"/>
</dbReference>
<proteinExistence type="predicted"/>
<dbReference type="GO" id="GO:0005886">
    <property type="term" value="C:plasma membrane"/>
    <property type="evidence" value="ECO:0007669"/>
    <property type="project" value="TreeGrafter"/>
</dbReference>
<protein>
    <submittedName>
        <fullName evidence="1">Tetratricopeptide repeat protein 7B</fullName>
    </submittedName>
</protein>
<dbReference type="OrthoDB" id="29013at2759"/>
<dbReference type="Gene3D" id="1.25.40.10">
    <property type="entry name" value="Tetratricopeptide repeat domain"/>
    <property type="match status" value="2"/>
</dbReference>
<sequence>MSKLKGSRLMNEVDACRVEGNWQRILELHPTISSKGSGLENLSKFYSGEASLEFYLENVKFLNTPGEQHEQALRKAKSELLSVFDSDDVKPVVIFEANLLLAKLNYCCAKFDDSLSGLNKSKLEQADVEFQNLRSLYLATEAYAIKGMCLETIPPQKFSNRHQKMARVEKIASCYIKSLELALSYFQVLIVEGGYFVFSLNLLAASLQEYEKSVASHQFFQSIQQSNNAQHWPKISVFIETALQRVPVVFIKHGQLDQAVEQYRRMISVLDATARGHQLQQALCRQLAEVLYRGIVDFRYRHPYPVSSSRLGEITAASFLPLPPLPFFGELLAISPSKSHVFVPSNRLEEIFLLLSISESIGQRDGWQDQLSARSVHNLLIQLLGSLRQFRLLGDMLCSVLRSQTEQDRYLWLQYALCLFSDRMFDQAVSAIRLRLQLNTDCNNGSDADMYLLAARIFAENLGAYDQAIEMAESAYRCSNNAHVKSRCLLLVGLAMSLRVDSGPSTVHLDRSMTRRRPEAVVTVLKRAAVLDPSDYMAEFYLALEYAFDGRLELAECHCRRSFALCQDSPTTAFLLALLLTAKNRLAEALQLVDEAVVEHPRHSALLVLRLKLLVKLSQEDGTHSATERALFTAAKELLLLWRTVQQDPFRSPTPSEMKAPSSGGGGQEQQRCHLLAHSTAHLSAGSGSCTGVGNHTDHGDHDSTTFTGLTGAATDVGVVAADSGDTSSEDLSLHFSELSICALSNQARLRGEGSIWLELAEILLQLGMVDEVEQCLAEACNSCCSQTFQILYLKGRVFHVLKQLDNAKACYKTTLSLFAGHTAATRHLALIYQAEGNYCMAEKLLRDVVRAEPVNCENWFSLAELFSIRQASTEAADCFATALDLYHSSPLIPFSVIPRTLKHL</sequence>
<dbReference type="GO" id="GO:0072659">
    <property type="term" value="P:protein localization to plasma membrane"/>
    <property type="evidence" value="ECO:0007669"/>
    <property type="project" value="TreeGrafter"/>
</dbReference>
<dbReference type="Proteomes" id="UP000054995">
    <property type="component" value="Unassembled WGS sequence"/>
</dbReference>
<dbReference type="PANTHER" id="PTHR23083">
    <property type="entry name" value="TETRATRICOPEPTIDE REPEAT PROTEIN, TPR"/>
    <property type="match status" value="1"/>
</dbReference>
<dbReference type="InterPro" id="IPR019734">
    <property type="entry name" value="TPR_rpt"/>
</dbReference>
<dbReference type="Pfam" id="PF19440">
    <property type="entry name" value="TTC7_N"/>
    <property type="match status" value="2"/>
</dbReference>
<accession>A0A0V1FYX2</accession>
<gene>
    <name evidence="1" type="primary">TTC7B</name>
    <name evidence="1" type="ORF">T4D_6340</name>
</gene>
<keyword evidence="2" id="KW-1185">Reference proteome</keyword>
<organism evidence="1 2">
    <name type="scientific">Trichinella pseudospiralis</name>
    <name type="common">Parasitic roundworm</name>
    <dbReference type="NCBI Taxonomy" id="6337"/>
    <lineage>
        <taxon>Eukaryota</taxon>
        <taxon>Metazoa</taxon>
        <taxon>Ecdysozoa</taxon>
        <taxon>Nematoda</taxon>
        <taxon>Enoplea</taxon>
        <taxon>Dorylaimia</taxon>
        <taxon>Trichinellida</taxon>
        <taxon>Trichinellidae</taxon>
        <taxon>Trichinella</taxon>
    </lineage>
</organism>
<reference evidence="1 2" key="1">
    <citation type="submission" date="2015-01" db="EMBL/GenBank/DDBJ databases">
        <title>Evolution of Trichinella species and genotypes.</title>
        <authorList>
            <person name="Korhonen P.K."/>
            <person name="Edoardo P."/>
            <person name="Giuseppe L.R."/>
            <person name="Gasser R.B."/>
        </authorList>
    </citation>
    <scope>NUCLEOTIDE SEQUENCE [LARGE SCALE GENOMIC DNA]</scope>
    <source>
        <strain evidence="1">ISS470</strain>
    </source>
</reference>